<dbReference type="InterPro" id="IPR050177">
    <property type="entry name" value="Lipid_A_modif_metabolic_enz"/>
</dbReference>
<protein>
    <submittedName>
        <fullName evidence="3">NAD-dependent epimerase/dehydratase family protein</fullName>
    </submittedName>
</protein>
<dbReference type="RefSeq" id="WP_214362349.1">
    <property type="nucleotide sequence ID" value="NZ_JAEKFT010000016.1"/>
</dbReference>
<reference evidence="4" key="1">
    <citation type="journal article" date="2022" name="ISME J.">
        <title>Genetic and phylogenetic analysis of dissimilatory iodate-reducing bacteria identifies potential niches across the world's oceans.</title>
        <authorList>
            <person name="Reyes-Umana V."/>
            <person name="Henning Z."/>
            <person name="Lee K."/>
            <person name="Barnum T.P."/>
            <person name="Coates J.D."/>
        </authorList>
    </citation>
    <scope>NUCLEOTIDE SEQUENCE [LARGE SCALE GENOMIC DNA]</scope>
    <source>
        <strain evidence="4">IR12</strain>
    </source>
</reference>
<sequence length="405" mass="45459">MQRLNDTPRPLDRRTLVTGAGGYVGTLTAAALLAGGVPAVLVPLRDPSRKDEVRSALALELLALGADPHLQERIEWLDWPEIDDMNVAMLAALMRDRRVEEVVHCAGCIDYYDERALQQVNVDYTRMLGEAALAVGVARFVYISTAYAGGYREGQIREALLDEPPSDPTPYTCSKRRAEHVIAGVGVPWLILRPSVLIGDARRGRYSGKRYGLYQQWMGLERLMCGKYHADIHTVAPEAPLNLLHQDAWQASFLACLKHVPDASVVNVVSEASSCPSMRQLWQMWVAVVRPQRVHFYPRFEDVDLRAIDLRQRAYLSFAQINLEIGAHVWSFQRGWMHALESAGHLAFDHATVDSVQQCQDRFVAASDILREFSRRHADSLAVMSQFIEVRSDENAVSNQSLSVR</sequence>
<dbReference type="AlphaFoldDB" id="A0A944D922"/>
<evidence type="ECO:0000313" key="3">
    <source>
        <dbReference type="EMBL" id="MBT0962400.1"/>
    </source>
</evidence>
<dbReference type="SUPFAM" id="SSF51735">
    <property type="entry name" value="NAD(P)-binding Rossmann-fold domains"/>
    <property type="match status" value="1"/>
</dbReference>
<proteinExistence type="predicted"/>
<dbReference type="Proteomes" id="UP000694660">
    <property type="component" value="Unassembled WGS sequence"/>
</dbReference>
<dbReference type="PROSITE" id="PS51318">
    <property type="entry name" value="TAT"/>
    <property type="match status" value="1"/>
</dbReference>
<keyword evidence="1" id="KW-0472">Membrane</keyword>
<dbReference type="Pfam" id="PF01370">
    <property type="entry name" value="Epimerase"/>
    <property type="match status" value="1"/>
</dbReference>
<comment type="caution">
    <text evidence="3">The sequence shown here is derived from an EMBL/GenBank/DDBJ whole genome shotgun (WGS) entry which is preliminary data.</text>
</comment>
<accession>A0A944D922</accession>
<dbReference type="InterPro" id="IPR006311">
    <property type="entry name" value="TAT_signal"/>
</dbReference>
<keyword evidence="4" id="KW-1185">Reference proteome</keyword>
<feature type="domain" description="NAD-dependent epimerase/dehydratase" evidence="2">
    <location>
        <begin position="16"/>
        <end position="201"/>
    </location>
</feature>
<dbReference type="PANTHER" id="PTHR43245">
    <property type="entry name" value="BIFUNCTIONAL POLYMYXIN RESISTANCE PROTEIN ARNA"/>
    <property type="match status" value="1"/>
</dbReference>
<keyword evidence="1" id="KW-1133">Transmembrane helix</keyword>
<dbReference type="InterPro" id="IPR001509">
    <property type="entry name" value="Epimerase_deHydtase"/>
</dbReference>
<name>A0A944D922_DENI1</name>
<evidence type="ECO:0000313" key="4">
    <source>
        <dbReference type="Proteomes" id="UP000694660"/>
    </source>
</evidence>
<gene>
    <name evidence="3" type="ORF">I8J34_14560</name>
</gene>
<keyword evidence="1" id="KW-0812">Transmembrane</keyword>
<feature type="transmembrane region" description="Helical" evidence="1">
    <location>
        <begin position="20"/>
        <end position="44"/>
    </location>
</feature>
<dbReference type="Gene3D" id="3.40.50.720">
    <property type="entry name" value="NAD(P)-binding Rossmann-like Domain"/>
    <property type="match status" value="1"/>
</dbReference>
<organism evidence="3 4">
    <name type="scientific">Denitromonas iodatirespirans</name>
    <dbReference type="NCBI Taxonomy" id="2795389"/>
    <lineage>
        <taxon>Bacteria</taxon>
        <taxon>Pseudomonadati</taxon>
        <taxon>Pseudomonadota</taxon>
        <taxon>Betaproteobacteria</taxon>
        <taxon>Rhodocyclales</taxon>
        <taxon>Zoogloeaceae</taxon>
        <taxon>Denitromonas</taxon>
    </lineage>
</organism>
<dbReference type="EMBL" id="JAEKFT010000016">
    <property type="protein sequence ID" value="MBT0962400.1"/>
    <property type="molecule type" value="Genomic_DNA"/>
</dbReference>
<evidence type="ECO:0000256" key="1">
    <source>
        <dbReference type="SAM" id="Phobius"/>
    </source>
</evidence>
<evidence type="ECO:0000259" key="2">
    <source>
        <dbReference type="Pfam" id="PF01370"/>
    </source>
</evidence>
<dbReference type="InterPro" id="IPR036291">
    <property type="entry name" value="NAD(P)-bd_dom_sf"/>
</dbReference>